<comment type="caution">
    <text evidence="2">The sequence shown here is derived from an EMBL/GenBank/DDBJ whole genome shotgun (WGS) entry which is preliminary data.</text>
</comment>
<dbReference type="OrthoDB" id="2456141at2"/>
<reference evidence="2 3" key="1">
    <citation type="submission" date="2015-01" db="EMBL/GenBank/DDBJ databases">
        <title>Genome sequence of Jeotgalibacillus alimentarius.</title>
        <authorList>
            <person name="Goh K.M."/>
            <person name="Chan K.-G."/>
            <person name="Yaakop A.S."/>
            <person name="Ee R."/>
            <person name="Gan H.M."/>
            <person name="Chan C.S."/>
        </authorList>
    </citation>
    <scope>NUCLEOTIDE SEQUENCE [LARGE SCALE GENOMIC DNA]</scope>
    <source>
        <strain evidence="2 3">YKJ-13</strain>
    </source>
</reference>
<evidence type="ECO:0000313" key="2">
    <source>
        <dbReference type="EMBL" id="KIL51477.1"/>
    </source>
</evidence>
<accession>A0A0C2VRD1</accession>
<dbReference type="Proteomes" id="UP000031950">
    <property type="component" value="Unassembled WGS sequence"/>
</dbReference>
<evidence type="ECO:0008006" key="4">
    <source>
        <dbReference type="Google" id="ProtNLM"/>
    </source>
</evidence>
<keyword evidence="3" id="KW-1185">Reference proteome</keyword>
<dbReference type="STRING" id="135826.KP77_09890"/>
<gene>
    <name evidence="2" type="ORF">KP77_09890</name>
</gene>
<evidence type="ECO:0000256" key="1">
    <source>
        <dbReference type="SAM" id="Phobius"/>
    </source>
</evidence>
<keyword evidence="1" id="KW-0472">Membrane</keyword>
<organism evidence="2 3">
    <name type="scientific">Jeotgalibacillus alimentarius</name>
    <dbReference type="NCBI Taxonomy" id="135826"/>
    <lineage>
        <taxon>Bacteria</taxon>
        <taxon>Bacillati</taxon>
        <taxon>Bacillota</taxon>
        <taxon>Bacilli</taxon>
        <taxon>Bacillales</taxon>
        <taxon>Caryophanaceae</taxon>
        <taxon>Jeotgalibacillus</taxon>
    </lineage>
</organism>
<keyword evidence="1" id="KW-0812">Transmembrane</keyword>
<proteinExistence type="predicted"/>
<feature type="transmembrane region" description="Helical" evidence="1">
    <location>
        <begin position="6"/>
        <end position="24"/>
    </location>
</feature>
<evidence type="ECO:0000313" key="3">
    <source>
        <dbReference type="Proteomes" id="UP000031950"/>
    </source>
</evidence>
<dbReference type="EMBL" id="JXRQ01000015">
    <property type="protein sequence ID" value="KIL51477.1"/>
    <property type="molecule type" value="Genomic_DNA"/>
</dbReference>
<keyword evidence="1" id="KW-1133">Transmembrane helix</keyword>
<name>A0A0C2VRD1_9BACL</name>
<sequence length="91" mass="10567">MIVTYIRSLLLVGIVMTVVVYEFIQIKYHDIKTAVAAQEQDIQIISIALIGGWGEWFQEYSLVIEKDESEYRIWMDTDGDIYDWEGLDEGS</sequence>
<dbReference type="PATRIC" id="fig|135826.4.peg.985"/>
<protein>
    <recommendedName>
        <fullName evidence="4">DUF5590 domain-containing protein</fullName>
    </recommendedName>
</protein>
<dbReference type="RefSeq" id="WP_041121602.1">
    <property type="nucleotide sequence ID" value="NZ_JXRQ01000015.1"/>
</dbReference>
<dbReference type="AlphaFoldDB" id="A0A0C2VRD1"/>